<evidence type="ECO:0000256" key="7">
    <source>
        <dbReference type="ARBA" id="ARBA00023054"/>
    </source>
</evidence>
<comment type="subcellular location">
    <subcellularLocation>
        <location evidence="1">Cytoplasm</location>
        <location evidence="1">Cytoskeleton</location>
        <location evidence="1">Spindle</location>
    </subcellularLocation>
</comment>
<dbReference type="InterPro" id="IPR026243">
    <property type="entry name" value="HAUS1"/>
</dbReference>
<evidence type="ECO:0000313" key="11">
    <source>
        <dbReference type="Proteomes" id="UP001642406"/>
    </source>
</evidence>
<evidence type="ECO:0000256" key="8">
    <source>
        <dbReference type="ARBA" id="ARBA00023212"/>
    </source>
</evidence>
<evidence type="ECO:0000256" key="5">
    <source>
        <dbReference type="ARBA" id="ARBA00022701"/>
    </source>
</evidence>
<keyword evidence="8" id="KW-0206">Cytoskeleton</keyword>
<keyword evidence="3" id="KW-0963">Cytoplasm</keyword>
<evidence type="ECO:0000256" key="6">
    <source>
        <dbReference type="ARBA" id="ARBA00022776"/>
    </source>
</evidence>
<reference evidence="10 11" key="1">
    <citation type="submission" date="2024-01" db="EMBL/GenBank/DDBJ databases">
        <authorList>
            <person name="Allen C."/>
            <person name="Tagirdzhanova G."/>
        </authorList>
    </citation>
    <scope>NUCLEOTIDE SEQUENCE [LARGE SCALE GENOMIC DNA]</scope>
</reference>
<evidence type="ECO:0000256" key="2">
    <source>
        <dbReference type="ARBA" id="ARBA00005479"/>
    </source>
</evidence>
<dbReference type="PANTHER" id="PTHR31570">
    <property type="entry name" value="HAUS AUGMIN-LIKE COMPLEX SUBUNIT 1"/>
    <property type="match status" value="1"/>
</dbReference>
<comment type="caution">
    <text evidence="10">The sequence shown here is derived from an EMBL/GenBank/DDBJ whole genome shotgun (WGS) entry which is preliminary data.</text>
</comment>
<evidence type="ECO:0000256" key="1">
    <source>
        <dbReference type="ARBA" id="ARBA00004186"/>
    </source>
</evidence>
<keyword evidence="9" id="KW-0131">Cell cycle</keyword>
<sequence>MAHIPPSAAIFSPSIARLASSAAKDWNYVDTWLSTRFPGRNSPPPFERNPETLKALVTLAALNETVDEDRALVASVEASALHTLAQAQATIDGAYAGNNGDLDPKATSASPAAVAESITTAIEGDLSLEGRSAFDSLATTSLELGLAYPTPALLGRKIAELQTRLFQLEQALARTDILREYMEDESMRLQSALS</sequence>
<dbReference type="EMBL" id="CAWUHC010000123">
    <property type="protein sequence ID" value="CAK7234053.1"/>
    <property type="molecule type" value="Genomic_DNA"/>
</dbReference>
<keyword evidence="5" id="KW-0493">Microtubule</keyword>
<comment type="similarity">
    <text evidence="2">Belongs to the HAUS1 family.</text>
</comment>
<gene>
    <name evidence="10" type="ORF">SBRCBS47491_008820</name>
</gene>
<name>A0ABP0CPX9_9PEZI</name>
<evidence type="ECO:0000256" key="3">
    <source>
        <dbReference type="ARBA" id="ARBA00022490"/>
    </source>
</evidence>
<evidence type="ECO:0000313" key="10">
    <source>
        <dbReference type="EMBL" id="CAK7234053.1"/>
    </source>
</evidence>
<protein>
    <submittedName>
        <fullName evidence="10">Uncharacterized protein</fullName>
    </submittedName>
</protein>
<dbReference type="Proteomes" id="UP001642406">
    <property type="component" value="Unassembled WGS sequence"/>
</dbReference>
<evidence type="ECO:0000256" key="4">
    <source>
        <dbReference type="ARBA" id="ARBA00022618"/>
    </source>
</evidence>
<keyword evidence="7" id="KW-0175">Coiled coil</keyword>
<evidence type="ECO:0000256" key="9">
    <source>
        <dbReference type="ARBA" id="ARBA00023306"/>
    </source>
</evidence>
<proteinExistence type="inferred from homology"/>
<keyword evidence="4" id="KW-0132">Cell division</keyword>
<feature type="non-terminal residue" evidence="10">
    <location>
        <position position="194"/>
    </location>
</feature>
<keyword evidence="6" id="KW-0498">Mitosis</keyword>
<dbReference type="PANTHER" id="PTHR31570:SF1">
    <property type="entry name" value="HAUS AUGMIN-LIKE COMPLEX SUBUNIT 1"/>
    <property type="match status" value="1"/>
</dbReference>
<organism evidence="10 11">
    <name type="scientific">Sporothrix bragantina</name>
    <dbReference type="NCBI Taxonomy" id="671064"/>
    <lineage>
        <taxon>Eukaryota</taxon>
        <taxon>Fungi</taxon>
        <taxon>Dikarya</taxon>
        <taxon>Ascomycota</taxon>
        <taxon>Pezizomycotina</taxon>
        <taxon>Sordariomycetes</taxon>
        <taxon>Sordariomycetidae</taxon>
        <taxon>Ophiostomatales</taxon>
        <taxon>Ophiostomataceae</taxon>
        <taxon>Sporothrix</taxon>
    </lineage>
</organism>
<keyword evidence="11" id="KW-1185">Reference proteome</keyword>
<accession>A0ABP0CPX9</accession>